<sequence>MDLVSAVSDTMALSIPSSLQLTADISCSIRSIVAPCVSSAMLVQGRGGESSAKGCFCSRRASENSSCRAGLPVALTVALPLDIAGSPVQAGIQKVSDCDATGVGGKVSRIRILGIRAKRRSELRYSPRHPSTCPGKVGGQYGGRSSWALVGDVEGRPRSSCAVQVSAL</sequence>
<evidence type="ECO:0000313" key="1">
    <source>
        <dbReference type="EMBL" id="KAJ1156515.1"/>
    </source>
</evidence>
<dbReference type="EMBL" id="JANPWB010000009">
    <property type="protein sequence ID" value="KAJ1156515.1"/>
    <property type="molecule type" value="Genomic_DNA"/>
</dbReference>
<keyword evidence="2" id="KW-1185">Reference proteome</keyword>
<accession>A0AAV7RZX0</accession>
<protein>
    <submittedName>
        <fullName evidence="1">Uncharacterized protein</fullName>
    </submittedName>
</protein>
<dbReference type="Proteomes" id="UP001066276">
    <property type="component" value="Chromosome 5"/>
</dbReference>
<organism evidence="1 2">
    <name type="scientific">Pleurodeles waltl</name>
    <name type="common">Iberian ribbed newt</name>
    <dbReference type="NCBI Taxonomy" id="8319"/>
    <lineage>
        <taxon>Eukaryota</taxon>
        <taxon>Metazoa</taxon>
        <taxon>Chordata</taxon>
        <taxon>Craniata</taxon>
        <taxon>Vertebrata</taxon>
        <taxon>Euteleostomi</taxon>
        <taxon>Amphibia</taxon>
        <taxon>Batrachia</taxon>
        <taxon>Caudata</taxon>
        <taxon>Salamandroidea</taxon>
        <taxon>Salamandridae</taxon>
        <taxon>Pleurodelinae</taxon>
        <taxon>Pleurodeles</taxon>
    </lineage>
</organism>
<name>A0AAV7RZX0_PLEWA</name>
<proteinExistence type="predicted"/>
<reference evidence="1" key="1">
    <citation type="journal article" date="2022" name="bioRxiv">
        <title>Sequencing and chromosome-scale assembly of the giantPleurodeles waltlgenome.</title>
        <authorList>
            <person name="Brown T."/>
            <person name="Elewa A."/>
            <person name="Iarovenko S."/>
            <person name="Subramanian E."/>
            <person name="Araus A.J."/>
            <person name="Petzold A."/>
            <person name="Susuki M."/>
            <person name="Suzuki K.-i.T."/>
            <person name="Hayashi T."/>
            <person name="Toyoda A."/>
            <person name="Oliveira C."/>
            <person name="Osipova E."/>
            <person name="Leigh N.D."/>
            <person name="Simon A."/>
            <person name="Yun M.H."/>
        </authorList>
    </citation>
    <scope>NUCLEOTIDE SEQUENCE</scope>
    <source>
        <strain evidence="1">20211129_DDA</strain>
        <tissue evidence="1">Liver</tissue>
    </source>
</reference>
<evidence type="ECO:0000313" key="2">
    <source>
        <dbReference type="Proteomes" id="UP001066276"/>
    </source>
</evidence>
<dbReference type="AlphaFoldDB" id="A0AAV7RZX0"/>
<gene>
    <name evidence="1" type="ORF">NDU88_009234</name>
</gene>
<comment type="caution">
    <text evidence="1">The sequence shown here is derived from an EMBL/GenBank/DDBJ whole genome shotgun (WGS) entry which is preliminary data.</text>
</comment>